<proteinExistence type="predicted"/>
<dbReference type="Proteomes" id="UP000229502">
    <property type="component" value="Unassembled WGS sequence"/>
</dbReference>
<name>A0A2M6YRX2_9BACT</name>
<comment type="caution">
    <text evidence="2">The sequence shown here is derived from an EMBL/GenBank/DDBJ whole genome shotgun (WGS) entry which is preliminary data.</text>
</comment>
<protein>
    <submittedName>
        <fullName evidence="2">Uncharacterized protein</fullName>
    </submittedName>
</protein>
<feature type="chain" id="PRO_5014850544" evidence="1">
    <location>
        <begin position="31"/>
        <end position="259"/>
    </location>
</feature>
<evidence type="ECO:0000256" key="1">
    <source>
        <dbReference type="SAM" id="SignalP"/>
    </source>
</evidence>
<accession>A0A2M6YRX2</accession>
<dbReference type="EMBL" id="PEWZ01000027">
    <property type="protein sequence ID" value="PIU36270.1"/>
    <property type="molecule type" value="Genomic_DNA"/>
</dbReference>
<evidence type="ECO:0000313" key="2">
    <source>
        <dbReference type="EMBL" id="PIU36270.1"/>
    </source>
</evidence>
<sequence length="259" mass="29061">MMSINNKGDKKMKKYVVLTFGLVLFLSATTAVEAKSWQAEIQEERTKLREEIRNKIATASPASLRQQIWEGLHRRFPFLLPAGINRLAIKEISSTTLPAEIKVVKDDQSITLKISGKTIILRKFGGKSSLAELHVGDIVTARGTWVDETKAVLDTRVLRDLSIQKRYGTFWGKIKSISSETKTFVLETAGRGEQRVFVGSETKIVSRNQTVLTFSDLVIGHRVRVTGLWDSTLKTIEEVKTIKDWSLPPKPTLTPTPVK</sequence>
<gene>
    <name evidence="2" type="ORF">COT03_00465</name>
</gene>
<feature type="signal peptide" evidence="1">
    <location>
        <begin position="1"/>
        <end position="30"/>
    </location>
</feature>
<keyword evidence="1" id="KW-0732">Signal</keyword>
<reference evidence="3" key="1">
    <citation type="submission" date="2017-09" db="EMBL/GenBank/DDBJ databases">
        <title>Depth-based differentiation of microbial function through sediment-hosted aquifers and enrichment of novel symbionts in the deep terrestrial subsurface.</title>
        <authorList>
            <person name="Probst A.J."/>
            <person name="Ladd B."/>
            <person name="Jarett J.K."/>
            <person name="Geller-Mcgrath D.E."/>
            <person name="Sieber C.M.K."/>
            <person name="Emerson J.B."/>
            <person name="Anantharaman K."/>
            <person name="Thomas B.C."/>
            <person name="Malmstrom R."/>
            <person name="Stieglmeier M."/>
            <person name="Klingl A."/>
            <person name="Woyke T."/>
            <person name="Ryan C.M."/>
            <person name="Banfield J.F."/>
        </authorList>
    </citation>
    <scope>NUCLEOTIDE SEQUENCE [LARGE SCALE GENOMIC DNA]</scope>
</reference>
<evidence type="ECO:0000313" key="3">
    <source>
        <dbReference type="Proteomes" id="UP000229502"/>
    </source>
</evidence>
<dbReference type="AlphaFoldDB" id="A0A2M6YRX2"/>
<organism evidence="2 3">
    <name type="scientific">Candidatus Shapirobacteria bacterium CG07_land_8_20_14_0_80_39_18</name>
    <dbReference type="NCBI Taxonomy" id="1974882"/>
    <lineage>
        <taxon>Bacteria</taxon>
        <taxon>Candidatus Shapironibacteriota</taxon>
    </lineage>
</organism>